<dbReference type="Proteomes" id="UP000014387">
    <property type="component" value="Unassembled WGS sequence"/>
</dbReference>
<dbReference type="Gene3D" id="2.20.230.10">
    <property type="entry name" value="Resuscitation-promoting factor rpfb"/>
    <property type="match status" value="1"/>
</dbReference>
<proteinExistence type="inferred from homology"/>
<keyword evidence="3" id="KW-0378">Hydrolase</keyword>
<protein>
    <recommendedName>
        <fullName evidence="5">G5 domain-containing protein</fullName>
    </recommendedName>
</protein>
<sequence length="386" mass="40095">MAFNEVTSAGWATNASKTTIKSVAAASALALVATAGVSIASMRTDVLVNADGATSIVTVWGGTVGGALEAAGVKVGKHDLVTPAVSAPVQKGQTITFTSAKPYTIHDEKGRSEVWSTADSLEGVMSVFADSGRNVALAANRSSVREELPAVLNEAGTVSVVIDGEAKSVVVPEDATVPQILEAANVTPSPIDQVFLETGEGDVKVNIVRQTRGTVTDVEELDFNTVERDTDELYEGQTRVAQEGQKGKVTTVKYEQKRGSEVLVSTQISQEREEPTDKIVERGTKKRPAGAAATAPAPQQGSGTGSAPAGVWSALAQCESGGNPGTNTGNGFYGLYQFSLPTWQAVGGSGLPSDASAEEQTMRAQILQQRAGWGQWPACSSSLGLR</sequence>
<dbReference type="SMART" id="SM01208">
    <property type="entry name" value="G5"/>
    <property type="match status" value="1"/>
</dbReference>
<feature type="compositionally biased region" description="Basic and acidic residues" evidence="4">
    <location>
        <begin position="270"/>
        <end position="283"/>
    </location>
</feature>
<evidence type="ECO:0000256" key="4">
    <source>
        <dbReference type="SAM" id="MobiDB-lite"/>
    </source>
</evidence>
<accession>A0A9W5VWI9</accession>
<dbReference type="PROSITE" id="PS51109">
    <property type="entry name" value="G5"/>
    <property type="match status" value="1"/>
</dbReference>
<dbReference type="InterPro" id="IPR010618">
    <property type="entry name" value="RPF"/>
</dbReference>
<dbReference type="OrthoDB" id="1404170at2"/>
<dbReference type="CDD" id="cd13925">
    <property type="entry name" value="RPF"/>
    <property type="match status" value="1"/>
</dbReference>
<comment type="similarity">
    <text evidence="1">Belongs to the transglycosylase family. Rpf subfamily.</text>
</comment>
<dbReference type="RefSeq" id="WP_016444062.1">
    <property type="nucleotide sequence ID" value="NZ_KE150266.1"/>
</dbReference>
<dbReference type="InterPro" id="IPR007137">
    <property type="entry name" value="DUF348"/>
</dbReference>
<reference evidence="6 7" key="1">
    <citation type="submission" date="2013-05" db="EMBL/GenBank/DDBJ databases">
        <title>The Genome Sequence of Actinomyces europaeus ACS-120-V-COL10B.</title>
        <authorList>
            <consortium name="The Broad Institute Genomics Platform"/>
            <person name="Earl A."/>
            <person name="Ward D."/>
            <person name="Feldgarden M."/>
            <person name="Gevers D."/>
            <person name="Saerens B."/>
            <person name="Vaneechoutte M."/>
            <person name="Walker B."/>
            <person name="Young S."/>
            <person name="Zeng Q."/>
            <person name="Gargeya S."/>
            <person name="Fitzgerald M."/>
            <person name="Haas B."/>
            <person name="Abouelleil A."/>
            <person name="Allen A.W."/>
            <person name="Alvarado L."/>
            <person name="Arachchi H.M."/>
            <person name="Berlin A.M."/>
            <person name="Chapman S.B."/>
            <person name="Gainer-Dewar J."/>
            <person name="Goldberg J."/>
            <person name="Griggs A."/>
            <person name="Gujja S."/>
            <person name="Hansen M."/>
            <person name="Howarth C."/>
            <person name="Imamovic A."/>
            <person name="Ireland A."/>
            <person name="Larimer J."/>
            <person name="McCowan C."/>
            <person name="Murphy C."/>
            <person name="Pearson M."/>
            <person name="Poon T.W."/>
            <person name="Priest M."/>
            <person name="Roberts A."/>
            <person name="Saif S."/>
            <person name="Shea T."/>
            <person name="Sisk P."/>
            <person name="Sykes S."/>
            <person name="Wortman J."/>
            <person name="Nusbaum C."/>
            <person name="Birren B."/>
        </authorList>
    </citation>
    <scope>NUCLEOTIDE SEQUENCE [LARGE SCALE GENOMIC DNA]</scope>
    <source>
        <strain evidence="6 7">ACS-120-V-Col10b</strain>
    </source>
</reference>
<dbReference type="SUPFAM" id="SSF53955">
    <property type="entry name" value="Lysozyme-like"/>
    <property type="match status" value="1"/>
</dbReference>
<keyword evidence="7" id="KW-1185">Reference proteome</keyword>
<dbReference type="AlphaFoldDB" id="A0A9W5VWI9"/>
<evidence type="ECO:0000259" key="5">
    <source>
        <dbReference type="PROSITE" id="PS51109"/>
    </source>
</evidence>
<dbReference type="InterPro" id="IPR011098">
    <property type="entry name" value="G5_dom"/>
</dbReference>
<dbReference type="GO" id="GO:0016787">
    <property type="term" value="F:hydrolase activity"/>
    <property type="evidence" value="ECO:0007669"/>
    <property type="project" value="UniProtKB-KW"/>
</dbReference>
<name>A0A9W5VWI9_9ACTO</name>
<evidence type="ECO:0000313" key="7">
    <source>
        <dbReference type="Proteomes" id="UP000014387"/>
    </source>
</evidence>
<evidence type="ECO:0000256" key="1">
    <source>
        <dbReference type="ARBA" id="ARBA00010830"/>
    </source>
</evidence>
<evidence type="ECO:0000256" key="3">
    <source>
        <dbReference type="ARBA" id="ARBA00022801"/>
    </source>
</evidence>
<organism evidence="6 7">
    <name type="scientific">Gleimia europaea ACS-120-V-Col10b</name>
    <dbReference type="NCBI Taxonomy" id="883069"/>
    <lineage>
        <taxon>Bacteria</taxon>
        <taxon>Bacillati</taxon>
        <taxon>Actinomycetota</taxon>
        <taxon>Actinomycetes</taxon>
        <taxon>Actinomycetales</taxon>
        <taxon>Actinomycetaceae</taxon>
        <taxon>Gleimia</taxon>
    </lineage>
</organism>
<dbReference type="InterPro" id="IPR023346">
    <property type="entry name" value="Lysozyme-like_dom_sf"/>
</dbReference>
<gene>
    <name evidence="6" type="ORF">HMPREF9238_00706</name>
</gene>
<comment type="caution">
    <text evidence="6">The sequence shown here is derived from an EMBL/GenBank/DDBJ whole genome shotgun (WGS) entry which is preliminary data.</text>
</comment>
<dbReference type="Gene3D" id="1.10.530.10">
    <property type="match status" value="1"/>
</dbReference>
<dbReference type="Pfam" id="PF03990">
    <property type="entry name" value="DUF348"/>
    <property type="match status" value="2"/>
</dbReference>
<evidence type="ECO:0000313" key="6">
    <source>
        <dbReference type="EMBL" id="EPD30950.1"/>
    </source>
</evidence>
<dbReference type="Pfam" id="PF07501">
    <property type="entry name" value="G5"/>
    <property type="match status" value="1"/>
</dbReference>
<evidence type="ECO:0000256" key="2">
    <source>
        <dbReference type="ARBA" id="ARBA00022729"/>
    </source>
</evidence>
<keyword evidence="2" id="KW-0732">Signal</keyword>
<dbReference type="EMBL" id="AGWN01000001">
    <property type="protein sequence ID" value="EPD30950.1"/>
    <property type="molecule type" value="Genomic_DNA"/>
</dbReference>
<dbReference type="Pfam" id="PF06737">
    <property type="entry name" value="Transglycosylas"/>
    <property type="match status" value="1"/>
</dbReference>
<feature type="region of interest" description="Disordered" evidence="4">
    <location>
        <begin position="260"/>
        <end position="308"/>
    </location>
</feature>
<feature type="domain" description="G5" evidence="5">
    <location>
        <begin position="207"/>
        <end position="286"/>
    </location>
</feature>